<dbReference type="AlphaFoldDB" id="A0A813KGX7"/>
<keyword evidence="1" id="KW-1133">Transmembrane helix</keyword>
<accession>A0A813KGX7</accession>
<proteinExistence type="predicted"/>
<dbReference type="Proteomes" id="UP000626109">
    <property type="component" value="Unassembled WGS sequence"/>
</dbReference>
<dbReference type="EMBL" id="CAJNNW010031248">
    <property type="protein sequence ID" value="CAE8706597.1"/>
    <property type="molecule type" value="Genomic_DNA"/>
</dbReference>
<keyword evidence="1" id="KW-0472">Membrane</keyword>
<protein>
    <submittedName>
        <fullName evidence="2">Uncharacterized protein</fullName>
    </submittedName>
</protein>
<sequence length="243" mass="26733">MLQPSLSLVAAKDKVNQLFCLPVCLRCRDLVISRAMLLLLLLSSSSSSVVAVVVVVMVVVMVLLLLFLLLMWLFLLELRTRACSPSTVFTGSKPTRHDERSRYITGTVFNPCIVQLIGAIPNRNNNNNNTTNSRSMRRPTVESLTSCSRCAGNLGEPIMRIGRCCCLVVQHKNTRAIADSHNLTFDLAQITQMMHLSPICEFAFPPVCTPFLVSSVSYICSGMTSDVFSGSSVPFSFQTGQFS</sequence>
<evidence type="ECO:0000256" key="1">
    <source>
        <dbReference type="SAM" id="Phobius"/>
    </source>
</evidence>
<reference evidence="2" key="1">
    <citation type="submission" date="2021-02" db="EMBL/GenBank/DDBJ databases">
        <authorList>
            <person name="Dougan E. K."/>
            <person name="Rhodes N."/>
            <person name="Thang M."/>
            <person name="Chan C."/>
        </authorList>
    </citation>
    <scope>NUCLEOTIDE SEQUENCE</scope>
</reference>
<evidence type="ECO:0000313" key="3">
    <source>
        <dbReference type="Proteomes" id="UP000626109"/>
    </source>
</evidence>
<comment type="caution">
    <text evidence="2">The sequence shown here is derived from an EMBL/GenBank/DDBJ whole genome shotgun (WGS) entry which is preliminary data.</text>
</comment>
<organism evidence="2 3">
    <name type="scientific">Polarella glacialis</name>
    <name type="common">Dinoflagellate</name>
    <dbReference type="NCBI Taxonomy" id="89957"/>
    <lineage>
        <taxon>Eukaryota</taxon>
        <taxon>Sar</taxon>
        <taxon>Alveolata</taxon>
        <taxon>Dinophyceae</taxon>
        <taxon>Suessiales</taxon>
        <taxon>Suessiaceae</taxon>
        <taxon>Polarella</taxon>
    </lineage>
</organism>
<gene>
    <name evidence="2" type="ORF">PGLA2088_LOCUS34262</name>
</gene>
<feature type="transmembrane region" description="Helical" evidence="1">
    <location>
        <begin position="49"/>
        <end position="75"/>
    </location>
</feature>
<keyword evidence="1" id="KW-0812">Transmembrane</keyword>
<evidence type="ECO:0000313" key="2">
    <source>
        <dbReference type="EMBL" id="CAE8706597.1"/>
    </source>
</evidence>
<name>A0A813KGX7_POLGL</name>